<proteinExistence type="predicted"/>
<reference evidence="3 4" key="1">
    <citation type="submission" date="2018-06" db="EMBL/GenBank/DDBJ databases">
        <authorList>
            <consortium name="Pathogen Informatics"/>
            <person name="Doyle S."/>
        </authorList>
    </citation>
    <scope>NUCLEOTIDE SEQUENCE [LARGE SCALE GENOMIC DNA]</scope>
    <source>
        <strain evidence="3 4">NCTC11872</strain>
    </source>
</reference>
<feature type="region of interest" description="Disordered" evidence="1">
    <location>
        <begin position="1"/>
        <end position="39"/>
    </location>
</feature>
<evidence type="ECO:0000259" key="2">
    <source>
        <dbReference type="Pfam" id="PF07515"/>
    </source>
</evidence>
<dbReference type="AlphaFoldDB" id="A0A2X1PJP9"/>
<dbReference type="Gene3D" id="1.10.10.10">
    <property type="entry name" value="Winged helix-like DNA-binding domain superfamily/Winged helix DNA-binding domain"/>
    <property type="match status" value="1"/>
</dbReference>
<dbReference type="InterPro" id="IPR036390">
    <property type="entry name" value="WH_DNA-bd_sf"/>
</dbReference>
<feature type="domain" description="Putative conjugal transfer nickase/helicase TraI C-terminal" evidence="2">
    <location>
        <begin position="46"/>
        <end position="168"/>
    </location>
</feature>
<feature type="compositionally biased region" description="Basic and acidic residues" evidence="1">
    <location>
        <begin position="13"/>
        <end position="24"/>
    </location>
</feature>
<organism evidence="3 4">
    <name type="scientific">Haemophilus influenzae</name>
    <dbReference type="NCBI Taxonomy" id="727"/>
    <lineage>
        <taxon>Bacteria</taxon>
        <taxon>Pseudomonadati</taxon>
        <taxon>Pseudomonadota</taxon>
        <taxon>Gammaproteobacteria</taxon>
        <taxon>Pasteurellales</taxon>
        <taxon>Pasteurellaceae</taxon>
        <taxon>Haemophilus</taxon>
    </lineage>
</organism>
<sequence length="176" mass="20076">MNLFSPVEEPQDSTDKKPSQESEINKIASTPSITVGDDTKETEAVSGEIFVEWLKSGIIGNTLTINNSNAKLHIVKGKLFLVTPGIFQLFFNSKGITNFTKKDIENLQYSFQDLKLHKKYRQSNNDSINFWRCKVIGPRRTSQLIGYLIDKTDYFFGNRIPIDNLHLSLIEENESE</sequence>
<dbReference type="InterPro" id="IPR036388">
    <property type="entry name" value="WH-like_DNA-bd_sf"/>
</dbReference>
<dbReference type="EMBL" id="UASK01000004">
    <property type="protein sequence ID" value="SPX41139.1"/>
    <property type="molecule type" value="Genomic_DNA"/>
</dbReference>
<accession>A0A2X1PJP9</accession>
<gene>
    <name evidence="3" type="ORF">NCTC11872_00733</name>
</gene>
<name>A0A2X1PJP9_HAEIF</name>
<protein>
    <submittedName>
        <fullName evidence="3">Protein of uncharacterized function (DUF1528)</fullName>
    </submittedName>
</protein>
<dbReference type="Pfam" id="PF07515">
    <property type="entry name" value="TraI_2_C"/>
    <property type="match status" value="1"/>
</dbReference>
<dbReference type="Proteomes" id="UP000249936">
    <property type="component" value="Unassembled WGS sequence"/>
</dbReference>
<dbReference type="InterPro" id="IPR011093">
    <property type="entry name" value="TraI_2_C"/>
</dbReference>
<evidence type="ECO:0000313" key="4">
    <source>
        <dbReference type="Proteomes" id="UP000249936"/>
    </source>
</evidence>
<evidence type="ECO:0000313" key="3">
    <source>
        <dbReference type="EMBL" id="SPX41139.1"/>
    </source>
</evidence>
<dbReference type="Gene3D" id="2.40.10.200">
    <property type="entry name" value="STY4665 C-terminal domain-like"/>
    <property type="match status" value="1"/>
</dbReference>
<evidence type="ECO:0000256" key="1">
    <source>
        <dbReference type="SAM" id="MobiDB-lite"/>
    </source>
</evidence>
<dbReference type="SUPFAM" id="SSF46785">
    <property type="entry name" value="Winged helix' DNA-binding domain"/>
    <property type="match status" value="1"/>
</dbReference>